<dbReference type="FunFam" id="3.30.420.40:FF:000177">
    <property type="entry name" value="Glycerol kinase"/>
    <property type="match status" value="1"/>
</dbReference>
<dbReference type="GO" id="GO:0006641">
    <property type="term" value="P:triglyceride metabolic process"/>
    <property type="evidence" value="ECO:0007669"/>
    <property type="project" value="TreeGrafter"/>
</dbReference>
<comment type="catalytic activity">
    <reaction evidence="10">
        <text>glycerol + ATP = sn-glycerol 3-phosphate + ADP + H(+)</text>
        <dbReference type="Rhea" id="RHEA:21644"/>
        <dbReference type="ChEBI" id="CHEBI:15378"/>
        <dbReference type="ChEBI" id="CHEBI:17754"/>
        <dbReference type="ChEBI" id="CHEBI:30616"/>
        <dbReference type="ChEBI" id="CHEBI:57597"/>
        <dbReference type="ChEBI" id="CHEBI:456216"/>
        <dbReference type="EC" id="2.7.1.30"/>
    </reaction>
</comment>
<proteinExistence type="inferred from homology"/>
<comment type="similarity">
    <text evidence="2">Belongs to the FGGY kinase family.</text>
</comment>
<evidence type="ECO:0000256" key="2">
    <source>
        <dbReference type="ARBA" id="ARBA00009156"/>
    </source>
</evidence>
<dbReference type="EMBL" id="MCGE01000030">
    <property type="protein sequence ID" value="ORZ08589.1"/>
    <property type="molecule type" value="Genomic_DNA"/>
</dbReference>
<keyword evidence="6" id="KW-0418">Kinase</keyword>
<dbReference type="GO" id="GO:0005739">
    <property type="term" value="C:mitochondrion"/>
    <property type="evidence" value="ECO:0007669"/>
    <property type="project" value="TreeGrafter"/>
</dbReference>
<dbReference type="GO" id="GO:0005524">
    <property type="term" value="F:ATP binding"/>
    <property type="evidence" value="ECO:0007669"/>
    <property type="project" value="UniProtKB-KW"/>
</dbReference>
<dbReference type="Proteomes" id="UP000193560">
    <property type="component" value="Unassembled WGS sequence"/>
</dbReference>
<protein>
    <recommendedName>
        <fullName evidence="11">Probable glycerol kinase</fullName>
        <ecNumber evidence="3">2.7.1.30</ecNumber>
    </recommendedName>
    <alternativeName>
        <fullName evidence="9">ATP:glycerol 3-phosphotransferase</fullName>
    </alternativeName>
</protein>
<evidence type="ECO:0000313" key="13">
    <source>
        <dbReference type="EMBL" id="ORZ08589.1"/>
    </source>
</evidence>
<reference evidence="13 14" key="1">
    <citation type="submission" date="2016-07" db="EMBL/GenBank/DDBJ databases">
        <title>Pervasive Adenine N6-methylation of Active Genes in Fungi.</title>
        <authorList>
            <consortium name="DOE Joint Genome Institute"/>
            <person name="Mondo S.J."/>
            <person name="Dannebaum R.O."/>
            <person name="Kuo R.C."/>
            <person name="Labutti K."/>
            <person name="Haridas S."/>
            <person name="Kuo A."/>
            <person name="Salamov A."/>
            <person name="Ahrendt S.R."/>
            <person name="Lipzen A."/>
            <person name="Sullivan W."/>
            <person name="Andreopoulos W.B."/>
            <person name="Clum A."/>
            <person name="Lindquist E."/>
            <person name="Daum C."/>
            <person name="Ramamoorthy G.K."/>
            <person name="Gryganskyi A."/>
            <person name="Culley D."/>
            <person name="Magnuson J.K."/>
            <person name="James T.Y."/>
            <person name="O'Malley M.A."/>
            <person name="Stajich J.E."/>
            <person name="Spatafora J.W."/>
            <person name="Visel A."/>
            <person name="Grigoriev I.V."/>
        </authorList>
    </citation>
    <scope>NUCLEOTIDE SEQUENCE [LARGE SCALE GENOMIC DNA]</scope>
    <source>
        <strain evidence="13 14">NRRL 1336</strain>
    </source>
</reference>
<evidence type="ECO:0000259" key="12">
    <source>
        <dbReference type="Pfam" id="PF00370"/>
    </source>
</evidence>
<dbReference type="Pfam" id="PF00370">
    <property type="entry name" value="FGGY_N"/>
    <property type="match status" value="1"/>
</dbReference>
<feature type="non-terminal residue" evidence="13">
    <location>
        <position position="316"/>
    </location>
</feature>
<dbReference type="PANTHER" id="PTHR10196:SF69">
    <property type="entry name" value="GLYCEROL KINASE"/>
    <property type="match status" value="1"/>
</dbReference>
<comment type="caution">
    <text evidence="13">The sequence shown here is derived from an EMBL/GenBank/DDBJ whole genome shotgun (WGS) entry which is preliminary data.</text>
</comment>
<dbReference type="UniPathway" id="UPA00618">
    <property type="reaction ID" value="UER00672"/>
</dbReference>
<dbReference type="InterPro" id="IPR018484">
    <property type="entry name" value="FGGY_N"/>
</dbReference>
<keyword evidence="5" id="KW-0547">Nucleotide-binding</keyword>
<dbReference type="Gene3D" id="3.30.420.40">
    <property type="match status" value="2"/>
</dbReference>
<evidence type="ECO:0000256" key="6">
    <source>
        <dbReference type="ARBA" id="ARBA00022777"/>
    </source>
</evidence>
<dbReference type="PANTHER" id="PTHR10196">
    <property type="entry name" value="SUGAR KINASE"/>
    <property type="match status" value="1"/>
</dbReference>
<dbReference type="InterPro" id="IPR018483">
    <property type="entry name" value="Carb_kinase_FGGY_CS"/>
</dbReference>
<name>A0A1X2I3D9_9FUNG</name>
<feature type="domain" description="Carbohydrate kinase FGGY N-terminal" evidence="12">
    <location>
        <begin position="6"/>
        <end position="259"/>
    </location>
</feature>
<evidence type="ECO:0000256" key="1">
    <source>
        <dbReference type="ARBA" id="ARBA00005190"/>
    </source>
</evidence>
<keyword evidence="8" id="KW-0067">ATP-binding</keyword>
<keyword evidence="14" id="KW-1185">Reference proteome</keyword>
<dbReference type="SUPFAM" id="SSF53067">
    <property type="entry name" value="Actin-like ATPase domain"/>
    <property type="match status" value="2"/>
</dbReference>
<evidence type="ECO:0000256" key="4">
    <source>
        <dbReference type="ARBA" id="ARBA00022679"/>
    </source>
</evidence>
<accession>A0A1X2I3D9</accession>
<dbReference type="GO" id="GO:0046167">
    <property type="term" value="P:glycerol-3-phosphate biosynthetic process"/>
    <property type="evidence" value="ECO:0007669"/>
    <property type="project" value="TreeGrafter"/>
</dbReference>
<dbReference type="PROSITE" id="PS00933">
    <property type="entry name" value="FGGY_KINASES_1"/>
    <property type="match status" value="1"/>
</dbReference>
<dbReference type="STRING" id="90262.A0A1X2I3D9"/>
<dbReference type="AlphaFoldDB" id="A0A1X2I3D9"/>
<dbReference type="InterPro" id="IPR043129">
    <property type="entry name" value="ATPase_NBD"/>
</dbReference>
<evidence type="ECO:0000256" key="8">
    <source>
        <dbReference type="ARBA" id="ARBA00022840"/>
    </source>
</evidence>
<evidence type="ECO:0000256" key="5">
    <source>
        <dbReference type="ARBA" id="ARBA00022741"/>
    </source>
</evidence>
<evidence type="ECO:0000256" key="3">
    <source>
        <dbReference type="ARBA" id="ARBA00012099"/>
    </source>
</evidence>
<evidence type="ECO:0000256" key="10">
    <source>
        <dbReference type="ARBA" id="ARBA00052101"/>
    </source>
</evidence>
<keyword evidence="7" id="KW-0319">Glycerol metabolism</keyword>
<sequence length="316" mass="35330">MPNNTYIGAIDQGTTTTRFHVFNDKGKLITSHQLDYEQIYPKSGWVEHDPYELLDTAIRCADEVFRTMGMMGRTLSHIKAFGITNQRETTIVWDRNTGEPLYNAIVWCDSRTTRLVEKLKRKQEKVGLDIQGICGLPLHNYFSAVKLKWLMKNVDKVKEAVKNKRAMFGTVDSWLIWNLTGGIQGGIHVTDVTNASRTMFMNLETCEWDERLLEFFGVPDHVLPKIVSSSEVYGEARWGPLEGIPIAGCLGDQQAAFVGQQCFEKGEAKNTYGTGAFMVLNVGKSPVKSNNGLLSTVGYRFGKGETVYALEGSIAV</sequence>
<evidence type="ECO:0000256" key="11">
    <source>
        <dbReference type="ARBA" id="ARBA00071571"/>
    </source>
</evidence>
<keyword evidence="4" id="KW-0808">Transferase</keyword>
<dbReference type="GO" id="GO:0004370">
    <property type="term" value="F:glycerol kinase activity"/>
    <property type="evidence" value="ECO:0007669"/>
    <property type="project" value="UniProtKB-EC"/>
</dbReference>
<comment type="pathway">
    <text evidence="1">Polyol metabolism; glycerol degradation via glycerol kinase pathway; sn-glycerol 3-phosphate from glycerol: step 1/1.</text>
</comment>
<gene>
    <name evidence="13" type="ORF">BCR42DRAFT_335334</name>
</gene>
<dbReference type="OrthoDB" id="5422795at2759"/>
<dbReference type="EC" id="2.7.1.30" evidence="3"/>
<evidence type="ECO:0000256" key="9">
    <source>
        <dbReference type="ARBA" id="ARBA00043149"/>
    </source>
</evidence>
<dbReference type="GO" id="GO:0019563">
    <property type="term" value="P:glycerol catabolic process"/>
    <property type="evidence" value="ECO:0007669"/>
    <property type="project" value="UniProtKB-UniPathway"/>
</dbReference>
<evidence type="ECO:0000313" key="14">
    <source>
        <dbReference type="Proteomes" id="UP000193560"/>
    </source>
</evidence>
<evidence type="ECO:0000256" key="7">
    <source>
        <dbReference type="ARBA" id="ARBA00022798"/>
    </source>
</evidence>
<organism evidence="13 14">
    <name type="scientific">Absidia repens</name>
    <dbReference type="NCBI Taxonomy" id="90262"/>
    <lineage>
        <taxon>Eukaryota</taxon>
        <taxon>Fungi</taxon>
        <taxon>Fungi incertae sedis</taxon>
        <taxon>Mucoromycota</taxon>
        <taxon>Mucoromycotina</taxon>
        <taxon>Mucoromycetes</taxon>
        <taxon>Mucorales</taxon>
        <taxon>Cunninghamellaceae</taxon>
        <taxon>Absidia</taxon>
    </lineage>
</organism>